<evidence type="ECO:0000313" key="1">
    <source>
        <dbReference type="EMBL" id="ABL87927.1"/>
    </source>
</evidence>
<gene>
    <name evidence="1" type="ordered locus">Pisl_0751</name>
</gene>
<dbReference type="KEGG" id="pis:Pisl_0751"/>
<name>A1RSJ5_PYRIL</name>
<evidence type="ECO:0000313" key="2">
    <source>
        <dbReference type="Proteomes" id="UP000002595"/>
    </source>
</evidence>
<dbReference type="AlphaFoldDB" id="A1RSJ5"/>
<dbReference type="RefSeq" id="WP_011762503.1">
    <property type="nucleotide sequence ID" value="NC_008701.1"/>
</dbReference>
<dbReference type="eggNOG" id="arCOG05555">
    <property type="taxonomic scope" value="Archaea"/>
</dbReference>
<dbReference type="Proteomes" id="UP000002595">
    <property type="component" value="Chromosome"/>
</dbReference>
<dbReference type="OrthoDB" id="29056at2157"/>
<sequence>MRKTLVILALIFALGAVLTYASHWGWVGAENPRYVHNPSLVYGPSHWVPHRPSGCTPTRGERRNSTSYVSTRQLYISGSGIDAVLTVDLVSRNATSIYGVVVYGTGTVKLGNNTYVAKSVSGVVASKFVMVRIYTGRELIFITYHNGRYKAVVKLLGAPGAQIYNGTASLS</sequence>
<dbReference type="EMBL" id="CP000504">
    <property type="protein sequence ID" value="ABL87927.1"/>
    <property type="molecule type" value="Genomic_DNA"/>
</dbReference>
<proteinExistence type="predicted"/>
<dbReference type="GeneID" id="4616744"/>
<protein>
    <submittedName>
        <fullName evidence="1">Uncharacterized protein</fullName>
    </submittedName>
</protein>
<keyword evidence="2" id="KW-1185">Reference proteome</keyword>
<organism evidence="1 2">
    <name type="scientific">Pyrobaculum islandicum (strain DSM 4184 / JCM 9189 / GEO3)</name>
    <dbReference type="NCBI Taxonomy" id="384616"/>
    <lineage>
        <taxon>Archaea</taxon>
        <taxon>Thermoproteota</taxon>
        <taxon>Thermoprotei</taxon>
        <taxon>Thermoproteales</taxon>
        <taxon>Thermoproteaceae</taxon>
        <taxon>Pyrobaculum</taxon>
    </lineage>
</organism>
<dbReference type="HOGENOM" id="CLU_133610_0_0_2"/>
<reference evidence="1" key="1">
    <citation type="submission" date="2006-12" db="EMBL/GenBank/DDBJ databases">
        <title>Complete sequence of Pyrobaculum islandicum DSM 4184.</title>
        <authorList>
            <person name="Copeland A."/>
            <person name="Lucas S."/>
            <person name="Lapidus A."/>
            <person name="Barry K."/>
            <person name="Detter J.C."/>
            <person name="Glavina del Rio T."/>
            <person name="Dalin E."/>
            <person name="Tice H."/>
            <person name="Pitluck S."/>
            <person name="Meincke L."/>
            <person name="Brettin T."/>
            <person name="Bruce D."/>
            <person name="Han C."/>
            <person name="Tapia R."/>
            <person name="Gilna P."/>
            <person name="Schmutz J."/>
            <person name="Larimer F."/>
            <person name="Land M."/>
            <person name="Hauser L."/>
            <person name="Kyrpides N."/>
            <person name="Mikhailova N."/>
            <person name="Cozen A.E."/>
            <person name="Fitz-Gibbon S.T."/>
            <person name="House C.H."/>
            <person name="Saltikov C."/>
            <person name="Lowe T."/>
            <person name="Richardson P."/>
        </authorList>
    </citation>
    <scope>NUCLEOTIDE SEQUENCE [LARGE SCALE GENOMIC DNA]</scope>
    <source>
        <strain evidence="1">DSM 4184</strain>
    </source>
</reference>
<accession>A1RSJ5</accession>